<proteinExistence type="predicted"/>
<evidence type="ECO:0000313" key="1">
    <source>
        <dbReference type="Proteomes" id="UP000095287"/>
    </source>
</evidence>
<dbReference type="AlphaFoldDB" id="A0A1I8A5C2"/>
<keyword evidence="1" id="KW-1185">Reference proteome</keyword>
<dbReference type="WBParaSite" id="L893_g32732.t1">
    <property type="protein sequence ID" value="L893_g32732.t1"/>
    <property type="gene ID" value="L893_g32732"/>
</dbReference>
<sequence>MILFFGAQSMPLELLSCHDGCGSSRKVQNVIAHFEEPEFESPSGHVMLLDLCSFYSLPAYSWEPSKFYALQKYGNLPHITNLPTDQNTY</sequence>
<reference evidence="2" key="1">
    <citation type="submission" date="2016-11" db="UniProtKB">
        <authorList>
            <consortium name="WormBaseParasite"/>
        </authorList>
    </citation>
    <scope>IDENTIFICATION</scope>
</reference>
<name>A0A1I8A5C2_9BILA</name>
<accession>A0A1I8A5C2</accession>
<evidence type="ECO:0000313" key="2">
    <source>
        <dbReference type="WBParaSite" id="L893_g32732.t1"/>
    </source>
</evidence>
<protein>
    <submittedName>
        <fullName evidence="2">DNA-directed DNA polymerase</fullName>
    </submittedName>
</protein>
<dbReference type="Proteomes" id="UP000095287">
    <property type="component" value="Unplaced"/>
</dbReference>
<organism evidence="1 2">
    <name type="scientific">Steinernema glaseri</name>
    <dbReference type="NCBI Taxonomy" id="37863"/>
    <lineage>
        <taxon>Eukaryota</taxon>
        <taxon>Metazoa</taxon>
        <taxon>Ecdysozoa</taxon>
        <taxon>Nematoda</taxon>
        <taxon>Chromadorea</taxon>
        <taxon>Rhabditida</taxon>
        <taxon>Tylenchina</taxon>
        <taxon>Panagrolaimomorpha</taxon>
        <taxon>Strongyloidoidea</taxon>
        <taxon>Steinernematidae</taxon>
        <taxon>Steinernema</taxon>
    </lineage>
</organism>